<accession>A0A2R5F291</accession>
<dbReference type="NCBIfam" id="NF002341">
    <property type="entry name" value="PRK01305.1-1"/>
    <property type="match status" value="1"/>
</dbReference>
<dbReference type="GO" id="GO:0071596">
    <property type="term" value="P:ubiquitin-dependent protein catabolic process via the N-end rule pathway"/>
    <property type="evidence" value="ECO:0007669"/>
    <property type="project" value="InterPro"/>
</dbReference>
<evidence type="ECO:0000256" key="3">
    <source>
        <dbReference type="ARBA" id="ARBA00023315"/>
    </source>
</evidence>
<comment type="catalytic activity">
    <reaction evidence="4">
        <text>N-terminal L-aspartyl-[protein] + L-leucyl-tRNA(Leu) = N-terminal L-leucyl-L-aspartyl-[protein] + tRNA(Leu) + H(+)</text>
        <dbReference type="Rhea" id="RHEA:50420"/>
        <dbReference type="Rhea" id="RHEA-COMP:9613"/>
        <dbReference type="Rhea" id="RHEA-COMP:9622"/>
        <dbReference type="Rhea" id="RHEA-COMP:12669"/>
        <dbReference type="Rhea" id="RHEA-COMP:12674"/>
        <dbReference type="ChEBI" id="CHEBI:15378"/>
        <dbReference type="ChEBI" id="CHEBI:64720"/>
        <dbReference type="ChEBI" id="CHEBI:78442"/>
        <dbReference type="ChEBI" id="CHEBI:78494"/>
        <dbReference type="ChEBI" id="CHEBI:133042"/>
        <dbReference type="EC" id="2.3.2.29"/>
    </reaction>
</comment>
<name>A0A2R5F291_9PROT</name>
<dbReference type="EMBL" id="BDOQ01000002">
    <property type="protein sequence ID" value="GBG12746.1"/>
    <property type="molecule type" value="Genomic_DNA"/>
</dbReference>
<organism evidence="7 8">
    <name type="scientific">Novimethylophilus kurashikiensis</name>
    <dbReference type="NCBI Taxonomy" id="1825523"/>
    <lineage>
        <taxon>Bacteria</taxon>
        <taxon>Pseudomonadati</taxon>
        <taxon>Pseudomonadota</taxon>
        <taxon>Betaproteobacteria</taxon>
        <taxon>Nitrosomonadales</taxon>
        <taxon>Methylophilaceae</taxon>
        <taxon>Novimethylophilus</taxon>
    </lineage>
</organism>
<evidence type="ECO:0000313" key="7">
    <source>
        <dbReference type="EMBL" id="GBG12746.1"/>
    </source>
</evidence>
<dbReference type="RefSeq" id="WP_109013983.1">
    <property type="nucleotide sequence ID" value="NZ_BDOQ01000002.1"/>
</dbReference>
<sequence>MTLLNDLPFARLKFYVTTQYPCGYLPDQQARSLVAAPAQLIDTATYGELVKQGFRRSGLYTYRPHCENCQSCVPVRLRVNDFHPTRSQRRAWKHHENLIALMRPLEFSEEHFELYSAYQKTRHAGGGMDTDNAEQYRSFLMQSGIDSAMIEFRENGVLRMVSIVDRLPDGLSAVYAFYDSSIPGASYGTYNVLWLTQWCRQQNRPYLYLGYWIEQSRKMSYKIEFQPLEKLVGMHWRELPRTP</sequence>
<dbReference type="Proteomes" id="UP000245081">
    <property type="component" value="Unassembled WGS sequence"/>
</dbReference>
<dbReference type="InterPro" id="IPR016181">
    <property type="entry name" value="Acyl_CoA_acyltransferase"/>
</dbReference>
<reference evidence="7 8" key="1">
    <citation type="journal article" date="2018" name="Environ. Microbiol.">
        <title>Isolation and genomic characterization of Novimethylophilus kurashikiensis gen. nov. sp. nov., a new lanthanide-dependent methylotrophic species of Methylophilaceae.</title>
        <authorList>
            <person name="Lv H."/>
            <person name="Sahin N."/>
            <person name="Tani A."/>
        </authorList>
    </citation>
    <scope>NUCLEOTIDE SEQUENCE [LARGE SCALE GENOMIC DNA]</scope>
    <source>
        <strain evidence="7 8">La2-4</strain>
    </source>
</reference>
<dbReference type="NCBIfam" id="NF002346">
    <property type="entry name" value="PRK01305.2-3"/>
    <property type="match status" value="1"/>
</dbReference>
<dbReference type="InterPro" id="IPR007472">
    <property type="entry name" value="N-end_Aminoacyl_Trfase_C"/>
</dbReference>
<dbReference type="PANTHER" id="PTHR21367">
    <property type="entry name" value="ARGININE-TRNA-PROTEIN TRANSFERASE 1"/>
    <property type="match status" value="1"/>
</dbReference>
<comment type="subcellular location">
    <subcellularLocation>
        <location evidence="4">Cytoplasm</location>
    </subcellularLocation>
</comment>
<evidence type="ECO:0000313" key="8">
    <source>
        <dbReference type="Proteomes" id="UP000245081"/>
    </source>
</evidence>
<dbReference type="Pfam" id="PF04377">
    <property type="entry name" value="ATE_C"/>
    <property type="match status" value="1"/>
</dbReference>
<feature type="domain" description="N-end aminoacyl transferase N-terminal" evidence="5">
    <location>
        <begin position="20"/>
        <end position="90"/>
    </location>
</feature>
<proteinExistence type="inferred from homology"/>
<dbReference type="InterPro" id="IPR017138">
    <property type="entry name" value="Asp_Glu_LeuTrfase"/>
</dbReference>
<keyword evidence="1 4" id="KW-0963">Cytoplasm</keyword>
<dbReference type="OrthoDB" id="9782022at2"/>
<comment type="catalytic activity">
    <reaction evidence="4">
        <text>N-terminal L-glutamyl-[protein] + L-leucyl-tRNA(Leu) = N-terminal L-leucyl-L-glutamyl-[protein] + tRNA(Leu) + H(+)</text>
        <dbReference type="Rhea" id="RHEA:50412"/>
        <dbReference type="Rhea" id="RHEA-COMP:9613"/>
        <dbReference type="Rhea" id="RHEA-COMP:9622"/>
        <dbReference type="Rhea" id="RHEA-COMP:12664"/>
        <dbReference type="Rhea" id="RHEA-COMP:12668"/>
        <dbReference type="ChEBI" id="CHEBI:15378"/>
        <dbReference type="ChEBI" id="CHEBI:64721"/>
        <dbReference type="ChEBI" id="CHEBI:78442"/>
        <dbReference type="ChEBI" id="CHEBI:78494"/>
        <dbReference type="ChEBI" id="CHEBI:133041"/>
        <dbReference type="EC" id="2.3.2.29"/>
    </reaction>
</comment>
<keyword evidence="3 4" id="KW-0012">Acyltransferase</keyword>
<comment type="caution">
    <text evidence="7">The sequence shown here is derived from an EMBL/GenBank/DDBJ whole genome shotgun (WGS) entry which is preliminary data.</text>
</comment>
<dbReference type="EC" id="2.3.2.29" evidence="4"/>
<evidence type="ECO:0000259" key="6">
    <source>
        <dbReference type="Pfam" id="PF04377"/>
    </source>
</evidence>
<evidence type="ECO:0000256" key="4">
    <source>
        <dbReference type="HAMAP-Rule" id="MF_00689"/>
    </source>
</evidence>
<protein>
    <recommendedName>
        <fullName evidence="4">Aspartate/glutamate leucyltransferase</fullName>
        <ecNumber evidence="4">2.3.2.29</ecNumber>
    </recommendedName>
</protein>
<evidence type="ECO:0000256" key="2">
    <source>
        <dbReference type="ARBA" id="ARBA00022679"/>
    </source>
</evidence>
<dbReference type="HAMAP" id="MF_00689">
    <property type="entry name" value="Bpt"/>
    <property type="match status" value="1"/>
</dbReference>
<dbReference type="NCBIfam" id="NF002342">
    <property type="entry name" value="PRK01305.1-3"/>
    <property type="match status" value="1"/>
</dbReference>
<keyword evidence="8" id="KW-1185">Reference proteome</keyword>
<keyword evidence="2 4" id="KW-0808">Transferase</keyword>
<feature type="domain" description="N-end rule aminoacyl transferase C-terminal" evidence="6">
    <location>
        <begin position="110"/>
        <end position="231"/>
    </location>
</feature>
<dbReference type="Pfam" id="PF04376">
    <property type="entry name" value="ATE_N"/>
    <property type="match status" value="1"/>
</dbReference>
<comment type="similarity">
    <text evidence="4">Belongs to the R-transferase family. Bpt subfamily.</text>
</comment>
<evidence type="ECO:0000256" key="1">
    <source>
        <dbReference type="ARBA" id="ARBA00022490"/>
    </source>
</evidence>
<evidence type="ECO:0000259" key="5">
    <source>
        <dbReference type="Pfam" id="PF04376"/>
    </source>
</evidence>
<dbReference type="SUPFAM" id="SSF55729">
    <property type="entry name" value="Acyl-CoA N-acyltransferases (Nat)"/>
    <property type="match status" value="1"/>
</dbReference>
<dbReference type="GO" id="GO:0008914">
    <property type="term" value="F:leucyl-tRNA--protein transferase activity"/>
    <property type="evidence" value="ECO:0007669"/>
    <property type="project" value="UniProtKB-UniRule"/>
</dbReference>
<dbReference type="AlphaFoldDB" id="A0A2R5F291"/>
<gene>
    <name evidence="7" type="primary">ATE1</name>
    <name evidence="4" type="synonym">bpt</name>
    <name evidence="7" type="ORF">NMK_0278</name>
</gene>
<dbReference type="InterPro" id="IPR007471">
    <property type="entry name" value="N-end_Aminoacyl_Trfase_N"/>
</dbReference>
<dbReference type="PIRSF" id="PIRSF037208">
    <property type="entry name" value="ATE_pro_prd"/>
    <property type="match status" value="1"/>
</dbReference>
<dbReference type="GO" id="GO:0005737">
    <property type="term" value="C:cytoplasm"/>
    <property type="evidence" value="ECO:0007669"/>
    <property type="project" value="UniProtKB-SubCell"/>
</dbReference>
<dbReference type="GO" id="GO:0004057">
    <property type="term" value="F:arginyl-tRNA--protein transferase activity"/>
    <property type="evidence" value="ECO:0007669"/>
    <property type="project" value="InterPro"/>
</dbReference>
<dbReference type="PANTHER" id="PTHR21367:SF1">
    <property type="entry name" value="ARGINYL-TRNA--PROTEIN TRANSFERASE 1"/>
    <property type="match status" value="1"/>
</dbReference>
<comment type="function">
    <text evidence="4">Functions in the N-end rule pathway of protein degradation where it conjugates Leu from its aminoacyl-tRNA to the N-termini of proteins containing an N-terminal aspartate or glutamate.</text>
</comment>
<dbReference type="InterPro" id="IPR030700">
    <property type="entry name" value="N-end_Aminoacyl_Trfase"/>
</dbReference>